<dbReference type="EMBL" id="FWFO01000001">
    <property type="protein sequence ID" value="SLN13918.1"/>
    <property type="molecule type" value="Genomic_DNA"/>
</dbReference>
<protein>
    <submittedName>
        <fullName evidence="2">Uncharacterized protein</fullName>
    </submittedName>
</protein>
<organism evidence="2 3">
    <name type="scientific">Falsiruegeria litorea R37</name>
    <dbReference type="NCBI Taxonomy" id="1200284"/>
    <lineage>
        <taxon>Bacteria</taxon>
        <taxon>Pseudomonadati</taxon>
        <taxon>Pseudomonadota</taxon>
        <taxon>Alphaproteobacteria</taxon>
        <taxon>Rhodobacterales</taxon>
        <taxon>Roseobacteraceae</taxon>
        <taxon>Falsiruegeria</taxon>
    </lineage>
</organism>
<keyword evidence="3" id="KW-1185">Reference proteome</keyword>
<name>A0A1Y5RDS9_9RHOB</name>
<feature type="region of interest" description="Disordered" evidence="1">
    <location>
        <begin position="1"/>
        <end position="33"/>
    </location>
</feature>
<evidence type="ECO:0000256" key="1">
    <source>
        <dbReference type="SAM" id="MobiDB-lite"/>
    </source>
</evidence>
<dbReference type="Proteomes" id="UP000193077">
    <property type="component" value="Unassembled WGS sequence"/>
</dbReference>
<evidence type="ECO:0000313" key="2">
    <source>
        <dbReference type="EMBL" id="SLN13918.1"/>
    </source>
</evidence>
<gene>
    <name evidence="2" type="ORF">TRL7639_00179</name>
</gene>
<evidence type="ECO:0000313" key="3">
    <source>
        <dbReference type="Proteomes" id="UP000193077"/>
    </source>
</evidence>
<accession>A0A1Y5RDS9</accession>
<dbReference type="AlphaFoldDB" id="A0A1Y5RDS9"/>
<proteinExistence type="predicted"/>
<sequence>MVHILSSFPIRLNSNHSPSPLPKGGREGAARQSRAGLRTHLLCVHPFPSKYRFFASS</sequence>
<reference evidence="2 3" key="1">
    <citation type="submission" date="2017-03" db="EMBL/GenBank/DDBJ databases">
        <authorList>
            <person name="Afonso C.L."/>
            <person name="Miller P.J."/>
            <person name="Scott M.A."/>
            <person name="Spackman E."/>
            <person name="Goraichik I."/>
            <person name="Dimitrov K.M."/>
            <person name="Suarez D.L."/>
            <person name="Swayne D.E."/>
        </authorList>
    </citation>
    <scope>NUCLEOTIDE SEQUENCE [LARGE SCALE GENOMIC DNA]</scope>
    <source>
        <strain evidence="2 3">CECT 7639</strain>
    </source>
</reference>